<name>A0ABU6VSD0_9FABA</name>
<accession>A0ABU6VSD0</accession>
<evidence type="ECO:0000313" key="2">
    <source>
        <dbReference type="EMBL" id="MED6176064.1"/>
    </source>
</evidence>
<sequence length="155" mass="17441">MCNKAPSVVVTDGDDAMIAAVKKVFPEAMPPALWLYTDMEEEGFKAECEEAFIEHGLEGKMWTEQMHSVLGLIQNLELVMREYCNNELWAQLTSLYTEPVLTTGLQAIEKSVAGVYTRAMFMKVKKEVEKVVCVNIVSRMRVSTTMVYTTGEFGI</sequence>
<protein>
    <recommendedName>
        <fullName evidence="1">Protein FAR1-RELATED SEQUENCE</fullName>
    </recommendedName>
</protein>
<keyword evidence="1" id="KW-0479">Metal-binding</keyword>
<evidence type="ECO:0000313" key="3">
    <source>
        <dbReference type="Proteomes" id="UP001341840"/>
    </source>
</evidence>
<comment type="caution">
    <text evidence="2">The sequence shown here is derived from an EMBL/GenBank/DDBJ whole genome shotgun (WGS) entry which is preliminary data.</text>
</comment>
<comment type="similarity">
    <text evidence="1">Belongs to the FHY3/FAR1 family.</text>
</comment>
<keyword evidence="1" id="KW-0862">Zinc</keyword>
<dbReference type="PANTHER" id="PTHR31669:SF251">
    <property type="entry name" value="PROTEIN FAR1-RELATED SEQUENCE"/>
    <property type="match status" value="1"/>
</dbReference>
<dbReference type="Proteomes" id="UP001341840">
    <property type="component" value="Unassembled WGS sequence"/>
</dbReference>
<organism evidence="2 3">
    <name type="scientific">Stylosanthes scabra</name>
    <dbReference type="NCBI Taxonomy" id="79078"/>
    <lineage>
        <taxon>Eukaryota</taxon>
        <taxon>Viridiplantae</taxon>
        <taxon>Streptophyta</taxon>
        <taxon>Embryophyta</taxon>
        <taxon>Tracheophyta</taxon>
        <taxon>Spermatophyta</taxon>
        <taxon>Magnoliopsida</taxon>
        <taxon>eudicotyledons</taxon>
        <taxon>Gunneridae</taxon>
        <taxon>Pentapetalae</taxon>
        <taxon>rosids</taxon>
        <taxon>fabids</taxon>
        <taxon>Fabales</taxon>
        <taxon>Fabaceae</taxon>
        <taxon>Papilionoideae</taxon>
        <taxon>50 kb inversion clade</taxon>
        <taxon>dalbergioids sensu lato</taxon>
        <taxon>Dalbergieae</taxon>
        <taxon>Pterocarpus clade</taxon>
        <taxon>Stylosanthes</taxon>
    </lineage>
</organism>
<dbReference type="InterPro" id="IPR031052">
    <property type="entry name" value="FHY3/FAR1"/>
</dbReference>
<comment type="function">
    <text evidence="1">Putative transcription activator involved in regulating light control of development.</text>
</comment>
<reference evidence="2 3" key="1">
    <citation type="journal article" date="2023" name="Plants (Basel)">
        <title>Bridging the Gap: Combining Genomics and Transcriptomics Approaches to Understand Stylosanthes scabra, an Orphan Legume from the Brazilian Caatinga.</title>
        <authorList>
            <person name="Ferreira-Neto J.R.C."/>
            <person name="da Silva M.D."/>
            <person name="Binneck E."/>
            <person name="de Melo N.F."/>
            <person name="da Silva R.H."/>
            <person name="de Melo A.L.T.M."/>
            <person name="Pandolfi V."/>
            <person name="Bustamante F.O."/>
            <person name="Brasileiro-Vidal A.C."/>
            <person name="Benko-Iseppon A.M."/>
        </authorList>
    </citation>
    <scope>NUCLEOTIDE SEQUENCE [LARGE SCALE GENOMIC DNA]</scope>
    <source>
        <tissue evidence="2">Leaves</tissue>
    </source>
</reference>
<dbReference type="PANTHER" id="PTHR31669">
    <property type="entry name" value="PROTEIN FAR1-RELATED SEQUENCE 10-RELATED"/>
    <property type="match status" value="1"/>
</dbReference>
<gene>
    <name evidence="2" type="ORF">PIB30_084349</name>
</gene>
<keyword evidence="1" id="KW-0539">Nucleus</keyword>
<dbReference type="EMBL" id="JASCZI010152401">
    <property type="protein sequence ID" value="MED6176064.1"/>
    <property type="molecule type" value="Genomic_DNA"/>
</dbReference>
<keyword evidence="3" id="KW-1185">Reference proteome</keyword>
<proteinExistence type="inferred from homology"/>
<keyword evidence="1" id="KW-0863">Zinc-finger</keyword>
<evidence type="ECO:0000256" key="1">
    <source>
        <dbReference type="RuleBase" id="RU367018"/>
    </source>
</evidence>
<comment type="subcellular location">
    <subcellularLocation>
        <location evidence="1">Nucleus</location>
    </subcellularLocation>
</comment>